<accession>A0ABM9PDS8</accession>
<proteinExistence type="predicted"/>
<reference evidence="2 3" key="1">
    <citation type="submission" date="2024-05" db="EMBL/GenBank/DDBJ databases">
        <authorList>
            <person name="Duchaud E."/>
        </authorList>
    </citation>
    <scope>NUCLEOTIDE SEQUENCE [LARGE SCALE GENOMIC DNA]</scope>
    <source>
        <strain evidence="2">Ena-SAMPLE-TAB-13-05-2024-13:56:06:370-140308</strain>
    </source>
</reference>
<keyword evidence="1" id="KW-0732">Signal</keyword>
<gene>
    <name evidence="2" type="ORF">T190423A01A_50020</name>
</gene>
<comment type="caution">
    <text evidence="2">The sequence shown here is derived from an EMBL/GenBank/DDBJ whole genome shotgun (WGS) entry which is preliminary data.</text>
</comment>
<name>A0ABM9PDS8_9FLAO</name>
<dbReference type="EMBL" id="CAXJIO010000014">
    <property type="protein sequence ID" value="CAL2103772.1"/>
    <property type="molecule type" value="Genomic_DNA"/>
</dbReference>
<sequence length="275" mass="30388">MKKLFIFTALFVSFSVLAQSPWTKKKGEGYVQLSFTTISNYDQLYGNPDYATQREITDNTLQLYAEYGLSDKTTLIGNIPLKLIQTGDAVATTPIITEESKTTLGNIQLGIKHNFINKKWLLSGQLTVEANTSSYEAASGLRSGYDAWSFTPLVIAGRGFDNWYVQAFTGFDIRTNDYSSNYKLGGEVGYKAIDWLWIAGFLDGVMSLKNGDLIQPIQNIATGLYVNDQSYAAFGLKLIGEFNDKFGANLGFGGAFSGRNVPKKPAISFGLYHKF</sequence>
<dbReference type="RefSeq" id="WP_348718288.1">
    <property type="nucleotide sequence ID" value="NZ_CAXJIO010000014.1"/>
</dbReference>
<dbReference type="Proteomes" id="UP001497527">
    <property type="component" value="Unassembled WGS sequence"/>
</dbReference>
<feature type="chain" id="PRO_5046136840" evidence="1">
    <location>
        <begin position="19"/>
        <end position="275"/>
    </location>
</feature>
<feature type="signal peptide" evidence="1">
    <location>
        <begin position="1"/>
        <end position="18"/>
    </location>
</feature>
<evidence type="ECO:0000313" key="2">
    <source>
        <dbReference type="EMBL" id="CAL2103772.1"/>
    </source>
</evidence>
<protein>
    <submittedName>
        <fullName evidence="2">Protein XagA</fullName>
    </submittedName>
</protein>
<evidence type="ECO:0000313" key="3">
    <source>
        <dbReference type="Proteomes" id="UP001497527"/>
    </source>
</evidence>
<organism evidence="2 3">
    <name type="scientific">Tenacibaculum polynesiense</name>
    <dbReference type="NCBI Taxonomy" id="3137857"/>
    <lineage>
        <taxon>Bacteria</taxon>
        <taxon>Pseudomonadati</taxon>
        <taxon>Bacteroidota</taxon>
        <taxon>Flavobacteriia</taxon>
        <taxon>Flavobacteriales</taxon>
        <taxon>Flavobacteriaceae</taxon>
        <taxon>Tenacibaculum</taxon>
    </lineage>
</organism>
<evidence type="ECO:0000256" key="1">
    <source>
        <dbReference type="SAM" id="SignalP"/>
    </source>
</evidence>
<keyword evidence="3" id="KW-1185">Reference proteome</keyword>